<feature type="region of interest" description="Disordered" evidence="1">
    <location>
        <begin position="121"/>
        <end position="159"/>
    </location>
</feature>
<sequence length="180" mass="19989">MFDAHITKCEWKKRGVQKPNAKYKQTRMSLEQGKQVAEIGKLDREENLEKLYNILGFPIPECYRKSTLHPNVKPLGSTDFLQGFQKPDSANDFYLPTMAVAPSDLMLKNVIEQPNRHFAVAGNDAAKDNRDSGLGSSMDGPDTHSSDAMYHAHSPTSNSYAMEIDENDLTGTGASFEYGA</sequence>
<dbReference type="Proteomes" id="UP000050424">
    <property type="component" value="Unassembled WGS sequence"/>
</dbReference>
<comment type="caution">
    <text evidence="2">The sequence shown here is derived from an EMBL/GenBank/DDBJ whole genome shotgun (WGS) entry which is preliminary data.</text>
</comment>
<name>A0A0P7B7Q8_9HYPO</name>
<accession>A0A0P7B7Q8</accession>
<evidence type="ECO:0000256" key="1">
    <source>
        <dbReference type="SAM" id="MobiDB-lite"/>
    </source>
</evidence>
<evidence type="ECO:0000313" key="2">
    <source>
        <dbReference type="EMBL" id="KPM37978.1"/>
    </source>
</evidence>
<dbReference type="EMBL" id="LKCW01000148">
    <property type="protein sequence ID" value="KPM37978.1"/>
    <property type="molecule type" value="Genomic_DNA"/>
</dbReference>
<gene>
    <name evidence="2" type="ORF">AK830_g8601</name>
</gene>
<protein>
    <submittedName>
        <fullName evidence="2">Uncharacterized protein</fullName>
    </submittedName>
</protein>
<evidence type="ECO:0000313" key="3">
    <source>
        <dbReference type="Proteomes" id="UP000050424"/>
    </source>
</evidence>
<dbReference type="AlphaFoldDB" id="A0A0P7B7Q8"/>
<dbReference type="OrthoDB" id="5209357at2759"/>
<keyword evidence="3" id="KW-1185">Reference proteome</keyword>
<organism evidence="2 3">
    <name type="scientific">Neonectria ditissima</name>
    <dbReference type="NCBI Taxonomy" id="78410"/>
    <lineage>
        <taxon>Eukaryota</taxon>
        <taxon>Fungi</taxon>
        <taxon>Dikarya</taxon>
        <taxon>Ascomycota</taxon>
        <taxon>Pezizomycotina</taxon>
        <taxon>Sordariomycetes</taxon>
        <taxon>Hypocreomycetidae</taxon>
        <taxon>Hypocreales</taxon>
        <taxon>Nectriaceae</taxon>
        <taxon>Neonectria</taxon>
    </lineage>
</organism>
<reference evidence="2 3" key="1">
    <citation type="submission" date="2015-09" db="EMBL/GenBank/DDBJ databases">
        <title>Draft genome of a European isolate of the apple canker pathogen Neonectria ditissima.</title>
        <authorList>
            <person name="Gomez-Cortecero A."/>
            <person name="Harrison R.J."/>
            <person name="Armitage A.D."/>
        </authorList>
    </citation>
    <scope>NUCLEOTIDE SEQUENCE [LARGE SCALE GENOMIC DNA]</scope>
    <source>
        <strain evidence="2 3">R09/05</strain>
    </source>
</reference>
<proteinExistence type="predicted"/>